<feature type="domain" description="PpiC" evidence="8">
    <location>
        <begin position="211"/>
        <end position="317"/>
    </location>
</feature>
<dbReference type="AlphaFoldDB" id="A0A0M4T3P4"/>
<keyword evidence="1 7" id="KW-0732">Signal</keyword>
<dbReference type="GO" id="GO:0050821">
    <property type="term" value="P:protein stabilization"/>
    <property type="evidence" value="ECO:0007669"/>
    <property type="project" value="InterPro"/>
</dbReference>
<keyword evidence="2 7" id="KW-0677">Repeat</keyword>
<dbReference type="GO" id="GO:0003755">
    <property type="term" value="F:peptidyl-prolyl cis-trans isomerase activity"/>
    <property type="evidence" value="ECO:0007669"/>
    <property type="project" value="UniProtKB-UniRule"/>
</dbReference>
<dbReference type="EC" id="5.2.1.8" evidence="7"/>
<dbReference type="KEGG" id="pur:AOC03_10710"/>
<dbReference type="Gene3D" id="1.10.4030.10">
    <property type="entry name" value="Porin chaperone SurA, peptide-binding domain"/>
    <property type="match status" value="1"/>
</dbReference>
<sequence length="470" mass="51027" precursor="true">MRFFTLRQTRRAVLLSISMSTGVMLSLNAQAATVKPASVGVGQTGVSKSSPNSANQLTPANSSDGIIALVNDNAILKSDLFAAITQTQARAKAAGEPTANSAQLQSDVLNALILRELQLSLINRVGLKPDEAAINQRLAQIAQAEGLNSLTALQQRLDANQAGSYAALRAQLIEDAAIQSLQQRQISSRVRISEQDIDAFLASPEAKRLNQSEYQTIHVRVPYIDDYSRLSQAQRDSALKVAQALRTRLQAPNVDVAAAIAAVQGSYASAIQGGDMGFHKAAALPTELASEITKLAVGAVSEPLVTPEGIDIIKLANKKSGDTMVIPQWHTRHILIKVDELQTDALAEQKINDLYSQLRQGADFAGLAATYSDDPGSAGRGGDLDWVSEEDMIGPFEGVMKNTTVGDYSAPFKTQFGWHILKVEGKRQQDVSDQYRRNMARQALYQRLATQAKEDWLQELRSEAYIQVFQ</sequence>
<name>A0A0M4T3P4_9GAMM</name>
<dbReference type="InterPro" id="IPR015391">
    <property type="entry name" value="SurA_N"/>
</dbReference>
<evidence type="ECO:0000256" key="3">
    <source>
        <dbReference type="ARBA" id="ARBA00022764"/>
    </source>
</evidence>
<dbReference type="GO" id="GO:0043165">
    <property type="term" value="P:Gram-negative-bacterium-type cell outer membrane assembly"/>
    <property type="evidence" value="ECO:0007669"/>
    <property type="project" value="InterPro"/>
</dbReference>
<dbReference type="Gene3D" id="3.10.50.40">
    <property type="match status" value="2"/>
</dbReference>
<dbReference type="InterPro" id="IPR023034">
    <property type="entry name" value="PPIase_SurA"/>
</dbReference>
<evidence type="ECO:0000256" key="6">
    <source>
        <dbReference type="ARBA" id="ARBA00023235"/>
    </source>
</evidence>
<organism evidence="9 10">
    <name type="scientific">Psychrobacter urativorans</name>
    <dbReference type="NCBI Taxonomy" id="45610"/>
    <lineage>
        <taxon>Bacteria</taxon>
        <taxon>Pseudomonadati</taxon>
        <taxon>Pseudomonadota</taxon>
        <taxon>Gammaproteobacteria</taxon>
        <taxon>Moraxellales</taxon>
        <taxon>Moraxellaceae</taxon>
        <taxon>Psychrobacter</taxon>
    </lineage>
</organism>
<comment type="domain">
    <text evidence="7">The PPIase activity resides only in the second parvulin domain. The N-terminal region and the C-terminal tail are necessary and sufficient for the chaperone activity of SurA. The PPIase activity is dispensable for SurA to function as a chaperone. The N-terminal region and the C-terminal tail are also required for porin recognition.</text>
</comment>
<dbReference type="PANTHER" id="PTHR47637:SF1">
    <property type="entry name" value="CHAPERONE SURA"/>
    <property type="match status" value="1"/>
</dbReference>
<dbReference type="Pfam" id="PF13616">
    <property type="entry name" value="Rotamase_3"/>
    <property type="match status" value="1"/>
</dbReference>
<comment type="catalytic activity">
    <reaction evidence="7">
        <text>[protein]-peptidylproline (omega=180) = [protein]-peptidylproline (omega=0)</text>
        <dbReference type="Rhea" id="RHEA:16237"/>
        <dbReference type="Rhea" id="RHEA-COMP:10747"/>
        <dbReference type="Rhea" id="RHEA-COMP:10748"/>
        <dbReference type="ChEBI" id="CHEBI:83833"/>
        <dbReference type="ChEBI" id="CHEBI:83834"/>
        <dbReference type="EC" id="5.2.1.8"/>
    </reaction>
</comment>
<comment type="subcellular location">
    <subcellularLocation>
        <location evidence="7">Periplasm</location>
    </subcellularLocation>
    <text evidence="7">Is capable of associating with the outer membrane.</text>
</comment>
<dbReference type="SUPFAM" id="SSF109998">
    <property type="entry name" value="Triger factor/SurA peptide-binding domain-like"/>
    <property type="match status" value="1"/>
</dbReference>
<evidence type="ECO:0000313" key="10">
    <source>
        <dbReference type="Proteomes" id="UP000059847"/>
    </source>
</evidence>
<proteinExistence type="inferred from homology"/>
<keyword evidence="5 7" id="KW-0143">Chaperone</keyword>
<evidence type="ECO:0000256" key="5">
    <source>
        <dbReference type="ARBA" id="ARBA00023186"/>
    </source>
</evidence>
<dbReference type="GO" id="GO:0051082">
    <property type="term" value="F:unfolded protein binding"/>
    <property type="evidence" value="ECO:0007669"/>
    <property type="project" value="UniProtKB-UniRule"/>
</dbReference>
<protein>
    <recommendedName>
        <fullName evidence="7">Chaperone SurA</fullName>
    </recommendedName>
    <alternativeName>
        <fullName evidence="7">Peptidyl-prolyl cis-trans isomerase SurA</fullName>
        <shortName evidence="7">PPIase SurA</shortName>
        <ecNumber evidence="7">5.2.1.8</ecNumber>
    </alternativeName>
    <alternativeName>
        <fullName evidence="7">Rotamase SurA</fullName>
    </alternativeName>
</protein>
<reference evidence="9 10" key="1">
    <citation type="submission" date="2015-09" db="EMBL/GenBank/DDBJ databases">
        <title>Complete genome of Psychrobacter urativorans R10.10B.</title>
        <authorList>
            <person name="See-Too W.S."/>
            <person name="Chan K.G."/>
        </authorList>
    </citation>
    <scope>NUCLEOTIDE SEQUENCE [LARGE SCALE GENOMIC DNA]</scope>
    <source>
        <strain evidence="9 10">R10.10B</strain>
    </source>
</reference>
<dbReference type="InterPro" id="IPR000297">
    <property type="entry name" value="PPIase_PpiC"/>
</dbReference>
<evidence type="ECO:0000256" key="4">
    <source>
        <dbReference type="ARBA" id="ARBA00023110"/>
    </source>
</evidence>
<dbReference type="OrthoDB" id="14196at2"/>
<evidence type="ECO:0000256" key="2">
    <source>
        <dbReference type="ARBA" id="ARBA00022737"/>
    </source>
</evidence>
<dbReference type="EMBL" id="CP012678">
    <property type="protein sequence ID" value="ALF60452.1"/>
    <property type="molecule type" value="Genomic_DNA"/>
</dbReference>
<keyword evidence="10" id="KW-1185">Reference proteome</keyword>
<dbReference type="Pfam" id="PF00639">
    <property type="entry name" value="Rotamase"/>
    <property type="match status" value="1"/>
</dbReference>
<dbReference type="SUPFAM" id="SSF54534">
    <property type="entry name" value="FKBP-like"/>
    <property type="match status" value="2"/>
</dbReference>
<dbReference type="InterPro" id="IPR046357">
    <property type="entry name" value="PPIase_dom_sf"/>
</dbReference>
<feature type="signal peptide" evidence="7">
    <location>
        <begin position="1"/>
        <end position="31"/>
    </location>
</feature>
<dbReference type="STRING" id="45610.AOC03_10710"/>
<dbReference type="PROSITE" id="PS50198">
    <property type="entry name" value="PPIC_PPIASE_2"/>
    <property type="match status" value="2"/>
</dbReference>
<dbReference type="HAMAP" id="MF_01183">
    <property type="entry name" value="Chaperone_SurA"/>
    <property type="match status" value="1"/>
</dbReference>
<comment type="function">
    <text evidence="7">Chaperone involved in the correct folding and assembly of outer membrane proteins. Recognizes specific patterns of aromatic residues and the orientation of their side chains, which are found more frequently in integral outer membrane proteins. May act in both early periplasmic and late outer membrane-associated steps of protein maturation.</text>
</comment>
<dbReference type="InterPro" id="IPR027304">
    <property type="entry name" value="Trigger_fact/SurA_dom_sf"/>
</dbReference>
<feature type="domain" description="PpiC" evidence="8">
    <location>
        <begin position="326"/>
        <end position="425"/>
    </location>
</feature>
<feature type="chain" id="PRO_5008991981" description="Chaperone SurA" evidence="7">
    <location>
        <begin position="32"/>
        <end position="470"/>
    </location>
</feature>
<evidence type="ECO:0000256" key="7">
    <source>
        <dbReference type="HAMAP-Rule" id="MF_01183"/>
    </source>
</evidence>
<keyword evidence="4 7" id="KW-0697">Rotamase</keyword>
<dbReference type="Pfam" id="PF09312">
    <property type="entry name" value="SurA_N"/>
    <property type="match status" value="1"/>
</dbReference>
<dbReference type="GO" id="GO:0030288">
    <property type="term" value="C:outer membrane-bounded periplasmic space"/>
    <property type="evidence" value="ECO:0007669"/>
    <property type="project" value="InterPro"/>
</dbReference>
<dbReference type="Proteomes" id="UP000059847">
    <property type="component" value="Chromosome"/>
</dbReference>
<dbReference type="RefSeq" id="WP_062535868.1">
    <property type="nucleotide sequence ID" value="NZ_CP012678.1"/>
</dbReference>
<keyword evidence="3 7" id="KW-0574">Periplasm</keyword>
<evidence type="ECO:0000259" key="8">
    <source>
        <dbReference type="PROSITE" id="PS50198"/>
    </source>
</evidence>
<evidence type="ECO:0000256" key="1">
    <source>
        <dbReference type="ARBA" id="ARBA00022729"/>
    </source>
</evidence>
<dbReference type="GO" id="GO:0042277">
    <property type="term" value="F:peptide binding"/>
    <property type="evidence" value="ECO:0007669"/>
    <property type="project" value="InterPro"/>
</dbReference>
<gene>
    <name evidence="7" type="primary">surA</name>
    <name evidence="9" type="ORF">AOC03_10710</name>
</gene>
<dbReference type="PANTHER" id="PTHR47637">
    <property type="entry name" value="CHAPERONE SURA"/>
    <property type="match status" value="1"/>
</dbReference>
<dbReference type="InterPro" id="IPR050280">
    <property type="entry name" value="OMP_Chaperone_SurA"/>
</dbReference>
<accession>A0A0M4T3P4</accession>
<keyword evidence="6 7" id="KW-0413">Isomerase</keyword>
<evidence type="ECO:0000313" key="9">
    <source>
        <dbReference type="EMBL" id="ALF60452.1"/>
    </source>
</evidence>
<dbReference type="GO" id="GO:0006457">
    <property type="term" value="P:protein folding"/>
    <property type="evidence" value="ECO:0007669"/>
    <property type="project" value="UniProtKB-UniRule"/>
</dbReference>